<dbReference type="SUPFAM" id="SSF158472">
    <property type="entry name" value="HAMP domain-like"/>
    <property type="match status" value="1"/>
</dbReference>
<name>A0ABW2FCM5_9BACL</name>
<dbReference type="PROSITE" id="PS50885">
    <property type="entry name" value="HAMP"/>
    <property type="match status" value="1"/>
</dbReference>
<keyword evidence="8 15" id="KW-0418">Kinase</keyword>
<dbReference type="PROSITE" id="PS50109">
    <property type="entry name" value="HIS_KIN"/>
    <property type="match status" value="1"/>
</dbReference>
<dbReference type="InterPro" id="IPR003594">
    <property type="entry name" value="HATPase_dom"/>
</dbReference>
<keyword evidence="9" id="KW-0067">ATP-binding</keyword>
<evidence type="ECO:0000259" key="13">
    <source>
        <dbReference type="PROSITE" id="PS50109"/>
    </source>
</evidence>
<evidence type="ECO:0000256" key="10">
    <source>
        <dbReference type="ARBA" id="ARBA00023012"/>
    </source>
</evidence>
<evidence type="ECO:0000256" key="3">
    <source>
        <dbReference type="ARBA" id="ARBA00012438"/>
    </source>
</evidence>
<dbReference type="Gene3D" id="3.30.450.20">
    <property type="entry name" value="PAS domain"/>
    <property type="match status" value="1"/>
</dbReference>
<dbReference type="Pfam" id="PF02518">
    <property type="entry name" value="HATPase_c"/>
    <property type="match status" value="1"/>
</dbReference>
<dbReference type="EC" id="2.7.13.3" evidence="3"/>
<dbReference type="Pfam" id="PF00672">
    <property type="entry name" value="HAMP"/>
    <property type="match status" value="1"/>
</dbReference>
<keyword evidence="4" id="KW-1003">Cell membrane</keyword>
<dbReference type="SUPFAM" id="SSF55874">
    <property type="entry name" value="ATPase domain of HSP90 chaperone/DNA topoisomerase II/histidine kinase"/>
    <property type="match status" value="1"/>
</dbReference>
<keyword evidence="10" id="KW-0902">Two-component regulatory system</keyword>
<dbReference type="PANTHER" id="PTHR34220">
    <property type="entry name" value="SENSOR HISTIDINE KINASE YPDA"/>
    <property type="match status" value="1"/>
</dbReference>
<dbReference type="PANTHER" id="PTHR34220:SF7">
    <property type="entry name" value="SENSOR HISTIDINE KINASE YPDA"/>
    <property type="match status" value="1"/>
</dbReference>
<evidence type="ECO:0000313" key="15">
    <source>
        <dbReference type="EMBL" id="MFC7149729.1"/>
    </source>
</evidence>
<keyword evidence="16" id="KW-1185">Reference proteome</keyword>
<protein>
    <recommendedName>
        <fullName evidence="3">histidine kinase</fullName>
        <ecNumber evidence="3">2.7.13.3</ecNumber>
    </recommendedName>
</protein>
<evidence type="ECO:0000259" key="14">
    <source>
        <dbReference type="PROSITE" id="PS50885"/>
    </source>
</evidence>
<evidence type="ECO:0000256" key="6">
    <source>
        <dbReference type="ARBA" id="ARBA00022679"/>
    </source>
</evidence>
<evidence type="ECO:0000256" key="8">
    <source>
        <dbReference type="ARBA" id="ARBA00022777"/>
    </source>
</evidence>
<comment type="catalytic activity">
    <reaction evidence="1">
        <text>ATP + protein L-histidine = ADP + protein N-phospho-L-histidine.</text>
        <dbReference type="EC" id="2.7.13.3"/>
    </reaction>
</comment>
<dbReference type="CDD" id="cd18774">
    <property type="entry name" value="PDC2_HK_sensor"/>
    <property type="match status" value="1"/>
</dbReference>
<proteinExistence type="predicted"/>
<evidence type="ECO:0000256" key="7">
    <source>
        <dbReference type="ARBA" id="ARBA00022741"/>
    </source>
</evidence>
<feature type="domain" description="Histidine kinase" evidence="13">
    <location>
        <begin position="488"/>
        <end position="592"/>
    </location>
</feature>
<dbReference type="SMART" id="SM00304">
    <property type="entry name" value="HAMP"/>
    <property type="match status" value="1"/>
</dbReference>
<reference evidence="16" key="1">
    <citation type="journal article" date="2019" name="Int. J. Syst. Evol. Microbiol.">
        <title>The Global Catalogue of Microorganisms (GCM) 10K type strain sequencing project: providing services to taxonomists for standard genome sequencing and annotation.</title>
        <authorList>
            <consortium name="The Broad Institute Genomics Platform"/>
            <consortium name="The Broad Institute Genome Sequencing Center for Infectious Disease"/>
            <person name="Wu L."/>
            <person name="Ma J."/>
        </authorList>
    </citation>
    <scope>NUCLEOTIDE SEQUENCE [LARGE SCALE GENOMIC DNA]</scope>
    <source>
        <strain evidence="16">KCTC 12907</strain>
    </source>
</reference>
<feature type="transmembrane region" description="Helical" evidence="12">
    <location>
        <begin position="17"/>
        <end position="40"/>
    </location>
</feature>
<accession>A0ABW2FCM5</accession>
<dbReference type="Proteomes" id="UP001596378">
    <property type="component" value="Unassembled WGS sequence"/>
</dbReference>
<evidence type="ECO:0000313" key="16">
    <source>
        <dbReference type="Proteomes" id="UP001596378"/>
    </source>
</evidence>
<dbReference type="RefSeq" id="WP_378049145.1">
    <property type="nucleotide sequence ID" value="NZ_JBHMDN010000020.1"/>
</dbReference>
<dbReference type="InterPro" id="IPR050640">
    <property type="entry name" value="Bact_2-comp_sensor_kinase"/>
</dbReference>
<evidence type="ECO:0000256" key="5">
    <source>
        <dbReference type="ARBA" id="ARBA00022553"/>
    </source>
</evidence>
<comment type="caution">
    <text evidence="15">The sequence shown here is derived from an EMBL/GenBank/DDBJ whole genome shotgun (WGS) entry which is preliminary data.</text>
</comment>
<dbReference type="Gene3D" id="1.10.8.500">
    <property type="entry name" value="HAMP domain in histidine kinase"/>
    <property type="match status" value="1"/>
</dbReference>
<keyword evidence="12" id="KW-0812">Transmembrane</keyword>
<dbReference type="InterPro" id="IPR036890">
    <property type="entry name" value="HATPase_C_sf"/>
</dbReference>
<keyword evidence="5" id="KW-0597">Phosphoprotein</keyword>
<dbReference type="InterPro" id="IPR005467">
    <property type="entry name" value="His_kinase_dom"/>
</dbReference>
<comment type="subcellular location">
    <subcellularLocation>
        <location evidence="2">Cell membrane</location>
        <topology evidence="2">Multi-pass membrane protein</topology>
    </subcellularLocation>
</comment>
<dbReference type="InterPro" id="IPR010559">
    <property type="entry name" value="Sig_transdc_His_kin_internal"/>
</dbReference>
<keyword evidence="7" id="KW-0547">Nucleotide-binding</keyword>
<gene>
    <name evidence="15" type="ORF">ACFQMJ_14485</name>
</gene>
<evidence type="ECO:0000256" key="1">
    <source>
        <dbReference type="ARBA" id="ARBA00000085"/>
    </source>
</evidence>
<keyword evidence="6 15" id="KW-0808">Transferase</keyword>
<dbReference type="SMART" id="SM00387">
    <property type="entry name" value="HATPase_c"/>
    <property type="match status" value="1"/>
</dbReference>
<evidence type="ECO:0000256" key="9">
    <source>
        <dbReference type="ARBA" id="ARBA00022840"/>
    </source>
</evidence>
<feature type="transmembrane region" description="Helical" evidence="12">
    <location>
        <begin position="301"/>
        <end position="323"/>
    </location>
</feature>
<feature type="domain" description="HAMP" evidence="14">
    <location>
        <begin position="325"/>
        <end position="377"/>
    </location>
</feature>
<dbReference type="CDD" id="cd06225">
    <property type="entry name" value="HAMP"/>
    <property type="match status" value="1"/>
</dbReference>
<dbReference type="GO" id="GO:0004673">
    <property type="term" value="F:protein histidine kinase activity"/>
    <property type="evidence" value="ECO:0007669"/>
    <property type="project" value="UniProtKB-EC"/>
</dbReference>
<dbReference type="Pfam" id="PF06580">
    <property type="entry name" value="His_kinase"/>
    <property type="match status" value="1"/>
</dbReference>
<dbReference type="InterPro" id="IPR003660">
    <property type="entry name" value="HAMP_dom"/>
</dbReference>
<organism evidence="15 16">
    <name type="scientific">Cohnella cellulosilytica</name>
    <dbReference type="NCBI Taxonomy" id="986710"/>
    <lineage>
        <taxon>Bacteria</taxon>
        <taxon>Bacillati</taxon>
        <taxon>Bacillota</taxon>
        <taxon>Bacilli</taxon>
        <taxon>Bacillales</taxon>
        <taxon>Paenibacillaceae</taxon>
        <taxon>Cohnella</taxon>
    </lineage>
</organism>
<dbReference type="Gene3D" id="3.30.565.10">
    <property type="entry name" value="Histidine kinase-like ATPase, C-terminal domain"/>
    <property type="match status" value="1"/>
</dbReference>
<keyword evidence="11 12" id="KW-0472">Membrane</keyword>
<evidence type="ECO:0000256" key="2">
    <source>
        <dbReference type="ARBA" id="ARBA00004651"/>
    </source>
</evidence>
<evidence type="ECO:0000256" key="12">
    <source>
        <dbReference type="SAM" id="Phobius"/>
    </source>
</evidence>
<sequence length="606" mass="68304">MRWLKGKYAGMSIRDKFIVCSVIIISFLVLALIFSTRFLVTRTVTQTTTENYMQKFDIVSNNLLRLFASTEQLSNIIITDSEVQLLLKNMNSFNAVDKMNQKIMVENYLDFLDSTKSYNQFSNIAIIMNNLDVVTTNKIRTRIQEELAVYRMIQEEKPRKTWYDFYDPQASRLGDKRITFAKSVIDYTSGLSIGNVAIDIDGDILTDHFSELNYGERGSYLVSDLNGNVKIRSDGQLTGVFKENIGTESFFAWAVDHPGKGKVFRFETGRYLITTTTLDKLGWVMFGIIPLKELTEVGDQIIATIYVIGFLALIIAVALTQYLTANITKPIKVLSVSMKRFGSGDFNIRVPTQSNDEIGLLSTVFNRMIAQITELIEQVKSEQRNKSHFEFAALQAQINPHFLYNTLSSACSLIAMNRNDEALTMINSISSFYRTVLSSGEEIISIKDEIENISSYIQIQKIRYGDKIKYELDFPPDLFDKKIVKFSLQPIVENAIYHGIKNTEDGTGRIAVRGRSEGNEIVLQVEDNGIGMPQETIHRLTNGTGDREGKSSFGIRSIDKRIKLYFGHSYGVAISSVDGRGTSVTIRLPSIYGKGAYSYVESSGRG</sequence>
<dbReference type="EMBL" id="JBHTAI010000008">
    <property type="protein sequence ID" value="MFC7149729.1"/>
    <property type="molecule type" value="Genomic_DNA"/>
</dbReference>
<keyword evidence="12" id="KW-1133">Transmembrane helix</keyword>
<evidence type="ECO:0000256" key="4">
    <source>
        <dbReference type="ARBA" id="ARBA00022475"/>
    </source>
</evidence>
<evidence type="ECO:0000256" key="11">
    <source>
        <dbReference type="ARBA" id="ARBA00023136"/>
    </source>
</evidence>